<organism evidence="7 8">
    <name type="scientific">Hanamia caeni</name>
    <dbReference type="NCBI Taxonomy" id="2294116"/>
    <lineage>
        <taxon>Bacteria</taxon>
        <taxon>Pseudomonadati</taxon>
        <taxon>Bacteroidota</taxon>
        <taxon>Chitinophagia</taxon>
        <taxon>Chitinophagales</taxon>
        <taxon>Chitinophagaceae</taxon>
        <taxon>Hanamia</taxon>
    </lineage>
</organism>
<feature type="binding site" evidence="6">
    <location>
        <position position="65"/>
    </location>
    <ligand>
        <name>a divalent metal cation</name>
        <dbReference type="ChEBI" id="CHEBI:60240"/>
        <label>1</label>
    </ligand>
</feature>
<proteinExistence type="inferred from homology"/>
<dbReference type="FunFam" id="3.40.1390.30:FF:000001">
    <property type="entry name" value="GTP cyclohydrolase 1 type 2"/>
    <property type="match status" value="1"/>
</dbReference>
<evidence type="ECO:0000313" key="8">
    <source>
        <dbReference type="Proteomes" id="UP000267223"/>
    </source>
</evidence>
<comment type="caution">
    <text evidence="7">The sequence shown here is derived from an EMBL/GenBank/DDBJ whole genome shotgun (WGS) entry which is preliminary data.</text>
</comment>
<evidence type="ECO:0000256" key="6">
    <source>
        <dbReference type="PIRSR" id="PIRSR602678-1"/>
    </source>
</evidence>
<accession>A0A3M9NGR2</accession>
<comment type="similarity">
    <text evidence="1 5">Belongs to the GTP cyclohydrolase I type 2/NIF3 family.</text>
</comment>
<dbReference type="GO" id="GO:0005737">
    <property type="term" value="C:cytoplasm"/>
    <property type="evidence" value="ECO:0007669"/>
    <property type="project" value="TreeGrafter"/>
</dbReference>
<sequence length="365" mass="40400">MKIKDITQFLETVAPLDLQESYDNAGLVVGDAQTECSGVITSLDVTEEVIQEAIDKKCNLVVAHHPIIFKGLKKLNGKNYVERTVMMAIKNDIAIYAIHTNLDNVLEGVNQKIAERLQLQNCKVLSPREGTLEKLVTFAPVDKAATVRNALFTAGAGTIGNYDQCSYNVEGTGTFRALEGSNPYVGQKGTQHEEEEVRIEVIFPSRLQSTVIEALKKAHPYEEVAFYVQSLKNTLETVGSGLVGELPSALSENELLQLLKSAFHVKVIRHTEFLNKPVKKIAVCGGSGFFLLPAAIASGAQVYITGDVKYHEFFDADKRILLADIGHYESEQFTIELLTKLLQEKFSNFAVQKTEINTNPVRYFS</sequence>
<evidence type="ECO:0000256" key="2">
    <source>
        <dbReference type="ARBA" id="ARBA00011643"/>
    </source>
</evidence>
<feature type="binding site" evidence="6">
    <location>
        <position position="327"/>
    </location>
    <ligand>
        <name>a divalent metal cation</name>
        <dbReference type="ChEBI" id="CHEBI:60240"/>
        <label>1</label>
    </ligand>
</feature>
<evidence type="ECO:0000256" key="1">
    <source>
        <dbReference type="ARBA" id="ARBA00006964"/>
    </source>
</evidence>
<dbReference type="GO" id="GO:0046872">
    <property type="term" value="F:metal ion binding"/>
    <property type="evidence" value="ECO:0007669"/>
    <property type="project" value="UniProtKB-UniRule"/>
</dbReference>
<dbReference type="InterPro" id="IPR015867">
    <property type="entry name" value="N-reg_PII/ATP_PRibTrfase_C"/>
</dbReference>
<gene>
    <name evidence="7" type="ORF">EFY79_09970</name>
</gene>
<dbReference type="EMBL" id="RJJR01000007">
    <property type="protein sequence ID" value="RNI36645.1"/>
    <property type="molecule type" value="Genomic_DNA"/>
</dbReference>
<keyword evidence="4 5" id="KW-0479">Metal-binding</keyword>
<keyword evidence="8" id="KW-1185">Reference proteome</keyword>
<dbReference type="FunFam" id="3.30.70.120:FF:000006">
    <property type="entry name" value="GTP cyclohydrolase 1 type 2 homolog"/>
    <property type="match status" value="1"/>
</dbReference>
<comment type="subunit">
    <text evidence="2">Homohexamer.</text>
</comment>
<dbReference type="PIRSF" id="PIRSF037489">
    <property type="entry name" value="UCP037489_NIF3_YqfO"/>
    <property type="match status" value="1"/>
</dbReference>
<dbReference type="InterPro" id="IPR036069">
    <property type="entry name" value="DUF34/NIF3_sf"/>
</dbReference>
<evidence type="ECO:0000256" key="4">
    <source>
        <dbReference type="ARBA" id="ARBA00022723"/>
    </source>
</evidence>
<dbReference type="Gene3D" id="3.30.70.120">
    <property type="match status" value="1"/>
</dbReference>
<evidence type="ECO:0000313" key="7">
    <source>
        <dbReference type="EMBL" id="RNI36645.1"/>
    </source>
</evidence>
<dbReference type="OrthoDB" id="9792792at2"/>
<dbReference type="RefSeq" id="WP_123120563.1">
    <property type="nucleotide sequence ID" value="NZ_RJJR01000007.1"/>
</dbReference>
<name>A0A3M9NGR2_9BACT</name>
<dbReference type="NCBIfam" id="TIGR00486">
    <property type="entry name" value="YbgI_SA1388"/>
    <property type="match status" value="1"/>
</dbReference>
<dbReference type="Pfam" id="PF01784">
    <property type="entry name" value="DUF34_NIF3"/>
    <property type="match status" value="1"/>
</dbReference>
<evidence type="ECO:0000256" key="3">
    <source>
        <dbReference type="ARBA" id="ARBA00022112"/>
    </source>
</evidence>
<dbReference type="PANTHER" id="PTHR13799:SF14">
    <property type="entry name" value="GTP CYCLOHYDROLASE 1 TYPE 2 HOMOLOG"/>
    <property type="match status" value="1"/>
</dbReference>
<feature type="binding site" evidence="6">
    <location>
        <position position="64"/>
    </location>
    <ligand>
        <name>a divalent metal cation</name>
        <dbReference type="ChEBI" id="CHEBI:60240"/>
        <label>2</label>
    </ligand>
</feature>
<feature type="binding site" evidence="6">
    <location>
        <position position="103"/>
    </location>
    <ligand>
        <name>a divalent metal cation</name>
        <dbReference type="ChEBI" id="CHEBI:60240"/>
        <label>1</label>
    </ligand>
</feature>
<dbReference type="Proteomes" id="UP000267223">
    <property type="component" value="Unassembled WGS sequence"/>
</dbReference>
<dbReference type="InterPro" id="IPR017221">
    <property type="entry name" value="DUF34/NIF3_bac"/>
</dbReference>
<reference evidence="7 8" key="1">
    <citation type="submission" date="2018-11" db="EMBL/GenBank/DDBJ databases">
        <title>Draft genome sequence of Ferruginibacter sp. BO-59.</title>
        <authorList>
            <person name="Im W.T."/>
        </authorList>
    </citation>
    <scope>NUCLEOTIDE SEQUENCE [LARGE SCALE GENOMIC DNA]</scope>
    <source>
        <strain evidence="7 8">BO-59</strain>
    </source>
</reference>
<dbReference type="Gene3D" id="3.40.1390.30">
    <property type="entry name" value="NIF3 (NGG1p interacting factor 3)-like"/>
    <property type="match status" value="2"/>
</dbReference>
<dbReference type="AlphaFoldDB" id="A0A3M9NGR2"/>
<dbReference type="InterPro" id="IPR002678">
    <property type="entry name" value="DUF34/NIF3"/>
</dbReference>
<dbReference type="PANTHER" id="PTHR13799">
    <property type="entry name" value="NGG1 INTERACTING FACTOR 3"/>
    <property type="match status" value="1"/>
</dbReference>
<evidence type="ECO:0000256" key="5">
    <source>
        <dbReference type="PIRNR" id="PIRNR037489"/>
    </source>
</evidence>
<protein>
    <recommendedName>
        <fullName evidence="3 5">GTP cyclohydrolase 1 type 2 homolog</fullName>
    </recommendedName>
</protein>
<dbReference type="SUPFAM" id="SSF102705">
    <property type="entry name" value="NIF3 (NGG1p interacting factor 3)-like"/>
    <property type="match status" value="1"/>
</dbReference>
<feature type="binding site" evidence="6">
    <location>
        <position position="331"/>
    </location>
    <ligand>
        <name>a divalent metal cation</name>
        <dbReference type="ChEBI" id="CHEBI:60240"/>
        <label>1</label>
    </ligand>
</feature>